<evidence type="ECO:0000256" key="1">
    <source>
        <dbReference type="SAM" id="MobiDB-lite"/>
    </source>
</evidence>
<reference evidence="2 3" key="1">
    <citation type="submission" date="2019-03" db="EMBL/GenBank/DDBJ databases">
        <title>Single cell metagenomics reveals metabolic interactions within the superorganism composed of flagellate Streblomastix strix and complex community of Bacteroidetes bacteria on its surface.</title>
        <authorList>
            <person name="Treitli S.C."/>
            <person name="Kolisko M."/>
            <person name="Husnik F."/>
            <person name="Keeling P."/>
            <person name="Hampl V."/>
        </authorList>
    </citation>
    <scope>NUCLEOTIDE SEQUENCE [LARGE SCALE GENOMIC DNA]</scope>
    <source>
        <strain evidence="2">ST1C</strain>
    </source>
</reference>
<feature type="compositionally biased region" description="Basic and acidic residues" evidence="1">
    <location>
        <begin position="67"/>
        <end position="80"/>
    </location>
</feature>
<dbReference type="Proteomes" id="UP000324800">
    <property type="component" value="Unassembled WGS sequence"/>
</dbReference>
<evidence type="ECO:0000313" key="2">
    <source>
        <dbReference type="EMBL" id="KAA6374588.1"/>
    </source>
</evidence>
<comment type="caution">
    <text evidence="2">The sequence shown here is derived from an EMBL/GenBank/DDBJ whole genome shotgun (WGS) entry which is preliminary data.</text>
</comment>
<gene>
    <name evidence="2" type="ORF">EZS28_029884</name>
</gene>
<sequence length="80" mass="9383">MDMEPERDEYKNVRREKSKDDISVKELVQRCIYEQKCEDKTTSSADRLVKFPQTPNKRGVSVSNRIRQSEDTSIEDKVMG</sequence>
<feature type="compositionally biased region" description="Polar residues" evidence="1">
    <location>
        <begin position="53"/>
        <end position="66"/>
    </location>
</feature>
<organism evidence="2 3">
    <name type="scientific">Streblomastix strix</name>
    <dbReference type="NCBI Taxonomy" id="222440"/>
    <lineage>
        <taxon>Eukaryota</taxon>
        <taxon>Metamonada</taxon>
        <taxon>Preaxostyla</taxon>
        <taxon>Oxymonadida</taxon>
        <taxon>Streblomastigidae</taxon>
        <taxon>Streblomastix</taxon>
    </lineage>
</organism>
<accession>A0A5J4UVT1</accession>
<name>A0A5J4UVT1_9EUKA</name>
<protein>
    <submittedName>
        <fullName evidence="2">Uncharacterized protein</fullName>
    </submittedName>
</protein>
<feature type="region of interest" description="Disordered" evidence="1">
    <location>
        <begin position="51"/>
        <end position="80"/>
    </location>
</feature>
<dbReference type="EMBL" id="SNRW01011858">
    <property type="protein sequence ID" value="KAA6374588.1"/>
    <property type="molecule type" value="Genomic_DNA"/>
</dbReference>
<proteinExistence type="predicted"/>
<evidence type="ECO:0000313" key="3">
    <source>
        <dbReference type="Proteomes" id="UP000324800"/>
    </source>
</evidence>
<dbReference type="AlphaFoldDB" id="A0A5J4UVT1"/>